<dbReference type="PROSITE" id="PS00107">
    <property type="entry name" value="PROTEIN_KINASE_ATP"/>
    <property type="match status" value="1"/>
</dbReference>
<feature type="compositionally biased region" description="Basic and acidic residues" evidence="10">
    <location>
        <begin position="350"/>
        <end position="368"/>
    </location>
</feature>
<evidence type="ECO:0000256" key="9">
    <source>
        <dbReference type="PROSITE-ProRule" id="PRU10141"/>
    </source>
</evidence>
<dbReference type="InterPro" id="IPR051334">
    <property type="entry name" value="SRPK"/>
</dbReference>
<feature type="domain" description="Protein kinase" evidence="11">
    <location>
        <begin position="54"/>
        <end position="424"/>
    </location>
</feature>
<evidence type="ECO:0000259" key="11">
    <source>
        <dbReference type="PROSITE" id="PS50011"/>
    </source>
</evidence>
<evidence type="ECO:0000313" key="12">
    <source>
        <dbReference type="EMBL" id="CCX09662.1"/>
    </source>
</evidence>
<dbReference type="OMA" id="IPCSEME"/>
<gene>
    <name evidence="12" type="ORF">PCON_09255</name>
</gene>
<dbReference type="InterPro" id="IPR017441">
    <property type="entry name" value="Protein_kinase_ATP_BS"/>
</dbReference>
<dbReference type="EC" id="2.7.11.1" evidence="1"/>
<accession>U4L1C0</accession>
<dbReference type="PROSITE" id="PS50011">
    <property type="entry name" value="PROTEIN_KINASE_DOM"/>
    <property type="match status" value="1"/>
</dbReference>
<dbReference type="GO" id="GO:0004674">
    <property type="term" value="F:protein serine/threonine kinase activity"/>
    <property type="evidence" value="ECO:0007669"/>
    <property type="project" value="UniProtKB-KW"/>
</dbReference>
<keyword evidence="2" id="KW-0723">Serine/threonine-protein kinase</keyword>
<keyword evidence="13" id="KW-1185">Reference proteome</keyword>
<dbReference type="GO" id="GO:0005524">
    <property type="term" value="F:ATP binding"/>
    <property type="evidence" value="ECO:0007669"/>
    <property type="project" value="UniProtKB-UniRule"/>
</dbReference>
<evidence type="ECO:0000256" key="1">
    <source>
        <dbReference type="ARBA" id="ARBA00012513"/>
    </source>
</evidence>
<keyword evidence="3" id="KW-0808">Transferase</keyword>
<dbReference type="STRING" id="1076935.U4L1C0"/>
<comment type="catalytic activity">
    <reaction evidence="7">
        <text>L-threonyl-[protein] + ATP = O-phospho-L-threonyl-[protein] + ADP + H(+)</text>
        <dbReference type="Rhea" id="RHEA:46608"/>
        <dbReference type="Rhea" id="RHEA-COMP:11060"/>
        <dbReference type="Rhea" id="RHEA-COMP:11605"/>
        <dbReference type="ChEBI" id="CHEBI:15378"/>
        <dbReference type="ChEBI" id="CHEBI:30013"/>
        <dbReference type="ChEBI" id="CHEBI:30616"/>
        <dbReference type="ChEBI" id="CHEBI:61977"/>
        <dbReference type="ChEBI" id="CHEBI:456216"/>
        <dbReference type="EC" id="2.7.11.1"/>
    </reaction>
</comment>
<dbReference type="Pfam" id="PF00069">
    <property type="entry name" value="Pkinase"/>
    <property type="match status" value="2"/>
</dbReference>
<feature type="region of interest" description="Disordered" evidence="10">
    <location>
        <begin position="349"/>
        <end position="368"/>
    </location>
</feature>
<dbReference type="Proteomes" id="UP000018144">
    <property type="component" value="Unassembled WGS sequence"/>
</dbReference>
<evidence type="ECO:0000256" key="4">
    <source>
        <dbReference type="ARBA" id="ARBA00022741"/>
    </source>
</evidence>
<evidence type="ECO:0000256" key="8">
    <source>
        <dbReference type="ARBA" id="ARBA00048679"/>
    </source>
</evidence>
<sequence>MSSPPPNPSAELPSSDRSQWRFHPITTPTEWTEEYRPNWFHPIHLGDVFKDGRYKVIRKLGYGAFSTVWLAIDEQVRRYAALKVLSAKESANTQELTIHQRLAEFTPSQPGAKHVVALLDSFKHHGPNGIHLFLVFEPMGPSANSMAEHLSHKSPKANEPGSGRLDFLHQNGIVHGDVQPGNLLFAVNVDLGSAEEEKLKQDFSQKQVISEPPKRLDGKVDKWAPRYLAVAQSLTSYVDTSSAFTVKISDMGTAFWRDEPKKPVTPVGLRAPELIFGDPFDQSIDVWSIGCLLFEFLTGTPLVMLCWGSNQLEECNDDHLLQLTDVLGDLPEEYFSRWAHTKKYFGPNRQRIDPDPNAPIKEDEGCFDDPESRSEPLEKFFCNEKPSDIDEAKSSMIISLLRRILQYDPKNRPSAVDILEDPWFKIRHSCTKLPSISQSVVGNRVAPWAKHVVALLDSFRHHGPNGIHLCLVFEPMGPSSNSMAENFSQKPQGQ</sequence>
<dbReference type="OrthoDB" id="5979581at2759"/>
<dbReference type="GO" id="GO:0050684">
    <property type="term" value="P:regulation of mRNA processing"/>
    <property type="evidence" value="ECO:0007669"/>
    <property type="project" value="TreeGrafter"/>
</dbReference>
<evidence type="ECO:0000256" key="10">
    <source>
        <dbReference type="SAM" id="MobiDB-lite"/>
    </source>
</evidence>
<dbReference type="SMART" id="SM00220">
    <property type="entry name" value="S_TKc"/>
    <property type="match status" value="1"/>
</dbReference>
<reference evidence="12 13" key="1">
    <citation type="journal article" date="2013" name="PLoS Genet.">
        <title>The genome and development-dependent transcriptomes of Pyronema confluens: a window into fungal evolution.</title>
        <authorList>
            <person name="Traeger S."/>
            <person name="Altegoer F."/>
            <person name="Freitag M."/>
            <person name="Gabaldon T."/>
            <person name="Kempken F."/>
            <person name="Kumar A."/>
            <person name="Marcet-Houben M."/>
            <person name="Poggeler S."/>
            <person name="Stajich J.E."/>
            <person name="Nowrousian M."/>
        </authorList>
    </citation>
    <scope>NUCLEOTIDE SEQUENCE [LARGE SCALE GENOMIC DNA]</scope>
    <source>
        <strain evidence="13">CBS 100304</strain>
        <tissue evidence="12">Vegetative mycelium</tissue>
    </source>
</reference>
<dbReference type="SUPFAM" id="SSF56112">
    <property type="entry name" value="Protein kinase-like (PK-like)"/>
    <property type="match status" value="1"/>
</dbReference>
<feature type="binding site" evidence="9">
    <location>
        <position position="83"/>
    </location>
    <ligand>
        <name>ATP</name>
        <dbReference type="ChEBI" id="CHEBI:30616"/>
    </ligand>
</feature>
<organism evidence="12 13">
    <name type="scientific">Pyronema omphalodes (strain CBS 100304)</name>
    <name type="common">Pyronema confluens</name>
    <dbReference type="NCBI Taxonomy" id="1076935"/>
    <lineage>
        <taxon>Eukaryota</taxon>
        <taxon>Fungi</taxon>
        <taxon>Dikarya</taxon>
        <taxon>Ascomycota</taxon>
        <taxon>Pezizomycotina</taxon>
        <taxon>Pezizomycetes</taxon>
        <taxon>Pezizales</taxon>
        <taxon>Pyronemataceae</taxon>
        <taxon>Pyronema</taxon>
    </lineage>
</organism>
<protein>
    <recommendedName>
        <fullName evidence="1">non-specific serine/threonine protein kinase</fullName>
        <ecNumber evidence="1">2.7.11.1</ecNumber>
    </recommendedName>
</protein>
<proteinExistence type="predicted"/>
<keyword evidence="6 9" id="KW-0067">ATP-binding</keyword>
<evidence type="ECO:0000256" key="3">
    <source>
        <dbReference type="ARBA" id="ARBA00022679"/>
    </source>
</evidence>
<dbReference type="EMBL" id="HF935486">
    <property type="protein sequence ID" value="CCX09662.1"/>
    <property type="molecule type" value="Genomic_DNA"/>
</dbReference>
<evidence type="ECO:0000313" key="13">
    <source>
        <dbReference type="Proteomes" id="UP000018144"/>
    </source>
</evidence>
<dbReference type="InterPro" id="IPR000719">
    <property type="entry name" value="Prot_kinase_dom"/>
</dbReference>
<name>U4L1C0_PYROM</name>
<comment type="catalytic activity">
    <reaction evidence="8">
        <text>L-seryl-[protein] + ATP = O-phospho-L-seryl-[protein] + ADP + H(+)</text>
        <dbReference type="Rhea" id="RHEA:17989"/>
        <dbReference type="Rhea" id="RHEA-COMP:9863"/>
        <dbReference type="Rhea" id="RHEA-COMP:11604"/>
        <dbReference type="ChEBI" id="CHEBI:15378"/>
        <dbReference type="ChEBI" id="CHEBI:29999"/>
        <dbReference type="ChEBI" id="CHEBI:30616"/>
        <dbReference type="ChEBI" id="CHEBI:83421"/>
        <dbReference type="ChEBI" id="CHEBI:456216"/>
        <dbReference type="EC" id="2.7.11.1"/>
    </reaction>
</comment>
<dbReference type="AlphaFoldDB" id="U4L1C0"/>
<dbReference type="Gene3D" id="3.30.200.20">
    <property type="entry name" value="Phosphorylase Kinase, domain 1"/>
    <property type="match status" value="2"/>
</dbReference>
<keyword evidence="4 9" id="KW-0547">Nucleotide-binding</keyword>
<evidence type="ECO:0000256" key="7">
    <source>
        <dbReference type="ARBA" id="ARBA00047899"/>
    </source>
</evidence>
<dbReference type="PANTHER" id="PTHR47634">
    <property type="entry name" value="PROTEIN KINASE DOMAIN-CONTAINING PROTEIN-RELATED"/>
    <property type="match status" value="1"/>
</dbReference>
<dbReference type="GO" id="GO:0000245">
    <property type="term" value="P:spliceosomal complex assembly"/>
    <property type="evidence" value="ECO:0007669"/>
    <property type="project" value="TreeGrafter"/>
</dbReference>
<dbReference type="eggNOG" id="KOG1290">
    <property type="taxonomic scope" value="Eukaryota"/>
</dbReference>
<keyword evidence="5 12" id="KW-0418">Kinase</keyword>
<evidence type="ECO:0000256" key="2">
    <source>
        <dbReference type="ARBA" id="ARBA00022527"/>
    </source>
</evidence>
<evidence type="ECO:0000256" key="5">
    <source>
        <dbReference type="ARBA" id="ARBA00022777"/>
    </source>
</evidence>
<dbReference type="InterPro" id="IPR011009">
    <property type="entry name" value="Kinase-like_dom_sf"/>
</dbReference>
<evidence type="ECO:0000256" key="6">
    <source>
        <dbReference type="ARBA" id="ARBA00022840"/>
    </source>
</evidence>
<dbReference type="Gene3D" id="1.10.510.10">
    <property type="entry name" value="Transferase(Phosphotransferase) domain 1"/>
    <property type="match status" value="2"/>
</dbReference>
<dbReference type="PANTHER" id="PTHR47634:SF9">
    <property type="entry name" value="PROTEIN KINASE DOMAIN-CONTAINING PROTEIN-RELATED"/>
    <property type="match status" value="1"/>
</dbReference>